<keyword evidence="5 7" id="KW-1133">Transmembrane helix</keyword>
<dbReference type="AlphaFoldDB" id="A0A0K9YWL0"/>
<keyword evidence="12" id="KW-1185">Reference proteome</keyword>
<feature type="domain" description="EamA" evidence="8">
    <location>
        <begin position="6"/>
        <end position="135"/>
    </location>
</feature>
<keyword evidence="6 7" id="KW-0472">Membrane</keyword>
<evidence type="ECO:0000313" key="9">
    <source>
        <dbReference type="EMBL" id="GED70353.1"/>
    </source>
</evidence>
<evidence type="ECO:0000256" key="2">
    <source>
        <dbReference type="ARBA" id="ARBA00007362"/>
    </source>
</evidence>
<evidence type="ECO:0000256" key="3">
    <source>
        <dbReference type="ARBA" id="ARBA00022475"/>
    </source>
</evidence>
<dbReference type="InterPro" id="IPR000620">
    <property type="entry name" value="EamA_dom"/>
</dbReference>
<dbReference type="InterPro" id="IPR037185">
    <property type="entry name" value="EmrE-like"/>
</dbReference>
<feature type="transmembrane region" description="Helical" evidence="7">
    <location>
        <begin position="35"/>
        <end position="53"/>
    </location>
</feature>
<dbReference type="PANTHER" id="PTHR42920:SF5">
    <property type="entry name" value="EAMA DOMAIN-CONTAINING PROTEIN"/>
    <property type="match status" value="1"/>
</dbReference>
<dbReference type="EMBL" id="BJON01000015">
    <property type="protein sequence ID" value="GED70353.1"/>
    <property type="molecule type" value="Genomic_DNA"/>
</dbReference>
<evidence type="ECO:0000313" key="11">
    <source>
        <dbReference type="Proteomes" id="UP000036834"/>
    </source>
</evidence>
<feature type="transmembrane region" description="Helical" evidence="7">
    <location>
        <begin position="9"/>
        <end position="29"/>
    </location>
</feature>
<evidence type="ECO:0000259" key="8">
    <source>
        <dbReference type="Pfam" id="PF00892"/>
    </source>
</evidence>
<dbReference type="Proteomes" id="UP000036834">
    <property type="component" value="Unassembled WGS sequence"/>
</dbReference>
<proteinExistence type="inferred from homology"/>
<dbReference type="RefSeq" id="WP_049738673.1">
    <property type="nucleotide sequence ID" value="NZ_BJON01000015.1"/>
</dbReference>
<dbReference type="GO" id="GO:0005886">
    <property type="term" value="C:plasma membrane"/>
    <property type="evidence" value="ECO:0007669"/>
    <property type="project" value="UniProtKB-SubCell"/>
</dbReference>
<evidence type="ECO:0000256" key="1">
    <source>
        <dbReference type="ARBA" id="ARBA00004651"/>
    </source>
</evidence>
<dbReference type="PATRIC" id="fig|54915.3.peg.1428"/>
<feature type="transmembrane region" description="Helical" evidence="7">
    <location>
        <begin position="142"/>
        <end position="163"/>
    </location>
</feature>
<name>A0A0K9YWL0_9BACL</name>
<dbReference type="InterPro" id="IPR051258">
    <property type="entry name" value="Diverse_Substrate_Transporter"/>
</dbReference>
<keyword evidence="4 7" id="KW-0812">Transmembrane</keyword>
<organism evidence="10 11">
    <name type="scientific">Brevibacillus reuszeri</name>
    <dbReference type="NCBI Taxonomy" id="54915"/>
    <lineage>
        <taxon>Bacteria</taxon>
        <taxon>Bacillati</taxon>
        <taxon>Bacillota</taxon>
        <taxon>Bacilli</taxon>
        <taxon>Bacillales</taxon>
        <taxon>Paenibacillaceae</taxon>
        <taxon>Brevibacillus</taxon>
    </lineage>
</organism>
<dbReference type="SUPFAM" id="SSF103481">
    <property type="entry name" value="Multidrug resistance efflux transporter EmrE"/>
    <property type="match status" value="2"/>
</dbReference>
<dbReference type="Proteomes" id="UP000319578">
    <property type="component" value="Unassembled WGS sequence"/>
</dbReference>
<protein>
    <submittedName>
        <fullName evidence="10">Multidrug transporter</fullName>
    </submittedName>
</protein>
<reference evidence="11" key="1">
    <citation type="submission" date="2015-07" db="EMBL/GenBank/DDBJ databases">
        <title>Genome sequencing project for genomic taxonomy and phylogenomics of Bacillus-like bacteria.</title>
        <authorList>
            <person name="Liu B."/>
            <person name="Wang J."/>
            <person name="Zhu Y."/>
            <person name="Liu G."/>
            <person name="Chen Q."/>
            <person name="Chen Z."/>
            <person name="Lan J."/>
            <person name="Che J."/>
            <person name="Ge C."/>
            <person name="Shi H."/>
            <person name="Pan Z."/>
            <person name="Liu X."/>
        </authorList>
    </citation>
    <scope>NUCLEOTIDE SEQUENCE [LARGE SCALE GENOMIC DNA]</scope>
    <source>
        <strain evidence="11">DSM 9887</strain>
    </source>
</reference>
<feature type="transmembrane region" description="Helical" evidence="7">
    <location>
        <begin position="119"/>
        <end position="136"/>
    </location>
</feature>
<feature type="domain" description="EamA" evidence="8">
    <location>
        <begin position="145"/>
        <end position="276"/>
    </location>
</feature>
<dbReference type="PANTHER" id="PTHR42920">
    <property type="entry name" value="OS03G0707200 PROTEIN-RELATED"/>
    <property type="match status" value="1"/>
</dbReference>
<evidence type="ECO:0000256" key="4">
    <source>
        <dbReference type="ARBA" id="ARBA00022692"/>
    </source>
</evidence>
<feature type="transmembrane region" description="Helical" evidence="7">
    <location>
        <begin position="206"/>
        <end position="226"/>
    </location>
</feature>
<evidence type="ECO:0000256" key="7">
    <source>
        <dbReference type="SAM" id="Phobius"/>
    </source>
</evidence>
<feature type="transmembrane region" description="Helical" evidence="7">
    <location>
        <begin position="65"/>
        <end position="82"/>
    </location>
</feature>
<feature type="transmembrane region" description="Helical" evidence="7">
    <location>
        <begin position="94"/>
        <end position="112"/>
    </location>
</feature>
<keyword evidence="3" id="KW-1003">Cell membrane</keyword>
<dbReference type="Pfam" id="PF00892">
    <property type="entry name" value="EamA"/>
    <property type="match status" value="2"/>
</dbReference>
<comment type="caution">
    <text evidence="10">The sequence shown here is derived from an EMBL/GenBank/DDBJ whole genome shotgun (WGS) entry which is preliminary data.</text>
</comment>
<evidence type="ECO:0000256" key="6">
    <source>
        <dbReference type="ARBA" id="ARBA00023136"/>
    </source>
</evidence>
<comment type="similarity">
    <text evidence="2">Belongs to the EamA transporter family.</text>
</comment>
<comment type="subcellular location">
    <subcellularLocation>
        <location evidence="1">Cell membrane</location>
        <topology evidence="1">Multi-pass membrane protein</topology>
    </subcellularLocation>
</comment>
<reference evidence="9 12" key="3">
    <citation type="submission" date="2019-06" db="EMBL/GenBank/DDBJ databases">
        <title>Whole genome shotgun sequence of Brevibacillus reuszeri NBRC 15719.</title>
        <authorList>
            <person name="Hosoyama A."/>
            <person name="Uohara A."/>
            <person name="Ohji S."/>
            <person name="Ichikawa N."/>
        </authorList>
    </citation>
    <scope>NUCLEOTIDE SEQUENCE [LARGE SCALE GENOMIC DNA]</scope>
    <source>
        <strain evidence="9 12">NBRC 15719</strain>
    </source>
</reference>
<evidence type="ECO:0000313" key="12">
    <source>
        <dbReference type="Proteomes" id="UP000319578"/>
    </source>
</evidence>
<feature type="transmembrane region" description="Helical" evidence="7">
    <location>
        <begin position="261"/>
        <end position="279"/>
    </location>
</feature>
<dbReference type="EMBL" id="LGIQ01000007">
    <property type="protein sequence ID" value="KNB72625.1"/>
    <property type="molecule type" value="Genomic_DNA"/>
</dbReference>
<evidence type="ECO:0000313" key="10">
    <source>
        <dbReference type="EMBL" id="KNB72625.1"/>
    </source>
</evidence>
<evidence type="ECO:0000256" key="5">
    <source>
        <dbReference type="ARBA" id="ARBA00022989"/>
    </source>
</evidence>
<feature type="transmembrane region" description="Helical" evidence="7">
    <location>
        <begin position="175"/>
        <end position="194"/>
    </location>
</feature>
<feature type="transmembrane region" description="Helical" evidence="7">
    <location>
        <begin position="238"/>
        <end position="255"/>
    </location>
</feature>
<sequence length="296" mass="31931">MKTQAKADLALLMCTLFWGSSYLFMQMGLKDLETYNLIGVRFGIAFLLAAAFFHRRLLRTNRKTLLHACILGAILFGVFATVTNGVKTTTASQAGFLVSLTVIFVPILSILLRNKPPKRVFFGAGLAMVGIGLLTLSTELQISQGDLLCMAGALCYATHIIVTGRWAGESDTLQLGIYQLGFTALFGLICSILFETPKLPHTSESWLAVLSLSILCSAIGFVVQTVAQKYTTPAHTGVIFSLEPVFAALFAFLIAGETLSARGYVGASLVLISVLIAEIDIKKWRRSKQSGHASAS</sequence>
<accession>A0A0K9YWL0</accession>
<dbReference type="STRING" id="54915.ADS79_12275"/>
<reference evidence="10" key="2">
    <citation type="submission" date="2015-07" db="EMBL/GenBank/DDBJ databases">
        <title>MeaNS - Measles Nucleotide Surveillance Program.</title>
        <authorList>
            <person name="Tran T."/>
            <person name="Druce J."/>
        </authorList>
    </citation>
    <scope>NUCLEOTIDE SEQUENCE</scope>
    <source>
        <strain evidence="10">DSM 9887</strain>
    </source>
</reference>
<gene>
    <name evidence="10" type="ORF">ADS79_12275</name>
    <name evidence="9" type="ORF">BRE01_40550</name>
</gene>
<dbReference type="OrthoDB" id="9804865at2"/>